<gene>
    <name evidence="3" type="ORF">NEQG_01772</name>
</gene>
<keyword evidence="4" id="KW-1185">Reference proteome</keyword>
<feature type="region of interest" description="Disordered" evidence="1">
    <location>
        <begin position="393"/>
        <end position="412"/>
    </location>
</feature>
<evidence type="ECO:0000256" key="1">
    <source>
        <dbReference type="SAM" id="MobiDB-lite"/>
    </source>
</evidence>
<keyword evidence="2" id="KW-0812">Transmembrane</keyword>
<keyword evidence="2" id="KW-1133">Transmembrane helix</keyword>
<evidence type="ECO:0000313" key="3">
    <source>
        <dbReference type="EMBL" id="EIJ88328.1"/>
    </source>
</evidence>
<dbReference type="HOGENOM" id="CLU_339831_0_0_1"/>
<proteinExistence type="predicted"/>
<reference evidence="3" key="1">
    <citation type="submission" date="2011-01" db="EMBL/GenBank/DDBJ databases">
        <title>The Genome Sequence of Nematocida parisii strain ERTm3.</title>
        <authorList>
            <consortium name="The Broad Institute Genome Sequencing Platform"/>
            <consortium name="The Broad Institute Genome Sequencing Center for Infectious Disease"/>
            <person name="Cuomo C."/>
            <person name="Troemel E."/>
            <person name="Young S.K."/>
            <person name="Zeng Q."/>
            <person name="Gargeya S."/>
            <person name="Fitzgerald M."/>
            <person name="Haas B."/>
            <person name="Abouelleil A."/>
            <person name="Alvarado L."/>
            <person name="Arachchi H.M."/>
            <person name="Berlin A."/>
            <person name="Chapman S.B."/>
            <person name="Gearin G."/>
            <person name="Goldberg J."/>
            <person name="Griggs A."/>
            <person name="Gujja S."/>
            <person name="Hansen M."/>
            <person name="Heiman D."/>
            <person name="Howarth C."/>
            <person name="Larimer J."/>
            <person name="Lui A."/>
            <person name="MacDonald P.J.P."/>
            <person name="McCowen C."/>
            <person name="Montmayeur A."/>
            <person name="Murphy C."/>
            <person name="Neiman D."/>
            <person name="Pearson M."/>
            <person name="Priest M."/>
            <person name="Roberts A."/>
            <person name="Saif S."/>
            <person name="Shea T."/>
            <person name="Sisk P."/>
            <person name="Stolte C."/>
            <person name="Sykes S."/>
            <person name="Wortman J."/>
            <person name="Nusbaum C."/>
            <person name="Birren B."/>
        </authorList>
    </citation>
    <scope>NUCLEOTIDE SEQUENCE</scope>
    <source>
        <strain evidence="3">ERTm3</strain>
    </source>
</reference>
<evidence type="ECO:0000313" key="4">
    <source>
        <dbReference type="Proteomes" id="UP000002872"/>
    </source>
</evidence>
<protein>
    <submittedName>
        <fullName evidence="3">Uncharacterized protein</fullName>
    </submittedName>
</protein>
<dbReference type="InParanoid" id="I3EGI1"/>
<accession>I3EGI1</accession>
<feature type="compositionally biased region" description="Basic and acidic residues" evidence="1">
    <location>
        <begin position="536"/>
        <end position="552"/>
    </location>
</feature>
<organism evidence="3 4">
    <name type="scientific">Nematocida parisii (strain ERTm3)</name>
    <name type="common">Nematode killer fungus</name>
    <dbReference type="NCBI Taxonomy" id="935791"/>
    <lineage>
        <taxon>Eukaryota</taxon>
        <taxon>Fungi</taxon>
        <taxon>Fungi incertae sedis</taxon>
        <taxon>Microsporidia</taxon>
        <taxon>Nematocida</taxon>
    </lineage>
</organism>
<dbReference type="AlphaFoldDB" id="I3EGI1"/>
<feature type="transmembrane region" description="Helical" evidence="2">
    <location>
        <begin position="12"/>
        <end position="29"/>
    </location>
</feature>
<feature type="region of interest" description="Disordered" evidence="1">
    <location>
        <begin position="487"/>
        <end position="562"/>
    </location>
</feature>
<keyword evidence="2" id="KW-0472">Membrane</keyword>
<dbReference type="OrthoDB" id="2196339at2759"/>
<feature type="compositionally biased region" description="Basic and acidic residues" evidence="1">
    <location>
        <begin position="488"/>
        <end position="499"/>
    </location>
</feature>
<feature type="compositionally biased region" description="Low complexity" evidence="1">
    <location>
        <begin position="399"/>
        <end position="412"/>
    </location>
</feature>
<dbReference type="EMBL" id="GL870879">
    <property type="protein sequence ID" value="EIJ88328.1"/>
    <property type="molecule type" value="Genomic_DNA"/>
</dbReference>
<feature type="compositionally biased region" description="Low complexity" evidence="1">
    <location>
        <begin position="509"/>
        <end position="535"/>
    </location>
</feature>
<sequence>MKLIKQKNAVYPYIYAWLVHLLITALYSSQVNGSTQMINYSLWGRPLDNLLVRDLHKVIILEEQIKKKPHNMDKSIIGARRTLELLLKVNTQSEILRILTVINIIDENIYPIENIKTHADLINRLFGVAEVLMGNNKEHIRKDIAVDISQATNICLQIIVSNLIARHIFTILQIFPQRDTHLIDHYIFQSINQQSSGMINHSFNSRREKTAEDCILNFTTVYDELEVICCRRIRKAFSNLSLYELTQYVDQYLTIFHRYSGQEFCDYILQKDLKMQLFQVVSGRNNFMSIPIDPVEDMQIPVERKYVHSISENNIHFLQNGEVPFNKINAPVKTYNGDDYFSNHAISYEVDRRGFYSPQVDKNIYWRNTNSLKKGECVDSEYLAPFSKNRKSTLSSHMTSRNRSNSESTITSSSHTYYSIDAPSCIAPDVSSTKLYPNAHSSWKDEEYCYRSYKTMPHNDCLPLSTKKKSKASKIINKISSAFSFIKGTDRSSREDSRSKTNTNRGNTSSKSPSDSKRLSTISSTKRSSSINRKNIISEHRNNADKWNRERSSTSSDDTIVIRPSASRRKGWIGERARIEIPEEKNPVNYPEEPTSSVNSLVTKSNRPCLEHSSTIKKSPHIIRRDVQQEKMHAQTSYNLSEAKTYPLPKLTLTYDLLDTDHKQEPREKKCLSTSSKQSDKDHVSSPQFPSPKEKESSNLEQSSMRWLTRPINIKATESYPKPKKNPLISEPSTADSIVYHDKVSKGEAISQKRSRLKPQESLDDTNYQRRKNYSDMHLHPHSALKNSLPFHSLDEASSSSTKNLANKNDSACVDLDRIIEELLASIASIKQTNTY</sequence>
<evidence type="ECO:0000256" key="2">
    <source>
        <dbReference type="SAM" id="Phobius"/>
    </source>
</evidence>
<name>I3EGI1_NEMP3</name>
<dbReference type="VEuPathDB" id="MicrosporidiaDB:NEQG_01772"/>
<dbReference type="Proteomes" id="UP000002872">
    <property type="component" value="Unassembled WGS sequence"/>
</dbReference>
<feature type="region of interest" description="Disordered" evidence="1">
    <location>
        <begin position="664"/>
        <end position="707"/>
    </location>
</feature>